<dbReference type="SUPFAM" id="SSF52343">
    <property type="entry name" value="Ferredoxin reductase-like, C-terminal NADP-linked domain"/>
    <property type="match status" value="1"/>
</dbReference>
<dbReference type="PROSITE" id="PS50902">
    <property type="entry name" value="FLAVODOXIN_LIKE"/>
    <property type="match status" value="1"/>
</dbReference>
<evidence type="ECO:0000256" key="1">
    <source>
        <dbReference type="ARBA" id="ARBA00022630"/>
    </source>
</evidence>
<dbReference type="InterPro" id="IPR029039">
    <property type="entry name" value="Flavoprotein-like_sf"/>
</dbReference>
<dbReference type="STRING" id="1202724.AM493_17200"/>
<dbReference type="InterPro" id="IPR008254">
    <property type="entry name" value="Flavodoxin/NO_synth"/>
</dbReference>
<dbReference type="Gene3D" id="3.40.50.80">
    <property type="entry name" value="Nucleotide-binding domain of ferredoxin-NADP reductase (FNR) module"/>
    <property type="match status" value="1"/>
</dbReference>
<feature type="domain" description="Flavodoxin-like" evidence="3">
    <location>
        <begin position="342"/>
        <end position="481"/>
    </location>
</feature>
<proteinExistence type="predicted"/>
<dbReference type="PATRIC" id="fig|1202724.3.peg.3576"/>
<dbReference type="SUPFAM" id="SSF63380">
    <property type="entry name" value="Riboflavin synthase domain-like"/>
    <property type="match status" value="1"/>
</dbReference>
<dbReference type="Pfam" id="PF00175">
    <property type="entry name" value="NAD_binding_1"/>
    <property type="match status" value="1"/>
</dbReference>
<dbReference type="InterPro" id="IPR001433">
    <property type="entry name" value="OxRdtase_FAD/NAD-bd"/>
</dbReference>
<evidence type="ECO:0000256" key="2">
    <source>
        <dbReference type="SAM" id="Phobius"/>
    </source>
</evidence>
<dbReference type="InterPro" id="IPR017938">
    <property type="entry name" value="Riboflavin_synthase-like_b-brl"/>
</dbReference>
<dbReference type="SUPFAM" id="SSF52218">
    <property type="entry name" value="Flavoproteins"/>
    <property type="match status" value="1"/>
</dbReference>
<dbReference type="Proteomes" id="UP000037755">
    <property type="component" value="Unassembled WGS sequence"/>
</dbReference>
<dbReference type="RefSeq" id="WP_054409293.1">
    <property type="nucleotide sequence ID" value="NZ_FOYA01000002.1"/>
</dbReference>
<dbReference type="PROSITE" id="PS51384">
    <property type="entry name" value="FAD_FR"/>
    <property type="match status" value="1"/>
</dbReference>
<gene>
    <name evidence="5" type="ORF">AM493_17200</name>
</gene>
<dbReference type="Pfam" id="PF03929">
    <property type="entry name" value="PepSY_TM"/>
    <property type="match status" value="1"/>
</dbReference>
<evidence type="ECO:0000259" key="4">
    <source>
        <dbReference type="PROSITE" id="PS51384"/>
    </source>
</evidence>
<feature type="transmembrane region" description="Helical" evidence="2">
    <location>
        <begin position="172"/>
        <end position="195"/>
    </location>
</feature>
<dbReference type="GO" id="GO:0005829">
    <property type="term" value="C:cytosol"/>
    <property type="evidence" value="ECO:0007669"/>
    <property type="project" value="TreeGrafter"/>
</dbReference>
<dbReference type="GO" id="GO:0016491">
    <property type="term" value="F:oxidoreductase activity"/>
    <property type="evidence" value="ECO:0007669"/>
    <property type="project" value="InterPro"/>
</dbReference>
<dbReference type="InterPro" id="IPR039261">
    <property type="entry name" value="FNR_nucleotide-bd"/>
</dbReference>
<protein>
    <submittedName>
        <fullName evidence="5">FAD-binding oxidoreductase</fullName>
    </submittedName>
</protein>
<name>A0A0M9VJL1_9FLAO</name>
<sequence length="727" mass="81093">MTLSVWRFAHLALAVTASLFLILASATGIILAIDAAGQKQPAYTNSDFEKLTLAEVLPVWRQNYLEVTEVTVSHNRFVTLKGFDEDGNEIDAYIDPKTGKVTGKPEAESSFIKWVTSLHRSLFMHEAGRLFVGINAFLLILIALSGLALVLQRQKGLKRFFTKITKDSFAQYYHVVLGRLLLIPILIIALTGTYLSMQRFKLFPEKVQNHKEIAFPDEAPKAQDIATFALFKQTHLADVQKIEFPFDTEDPEELFTLKLTDRELKVSQFTGEVLSEVRYPTTTVLETLSMDLHTGRTNVIWAIVLGIASVSILFFIYSGFAMTLRRRATRIKNKYKAEEATIVLLAGSENGSTLGFANAIHRQLPAAGHASYLAQADDYTLYPKATHLMLFTSTHGLGDAPSNARKFLSLLQKQPQAQNIEVSVVGFGSKAYPDFCGFALKAQEILDGQTWAEQLLPLHTVNDKSATEFTNWVTAWSAQTGIALATTPALYSQKPKKLQRFKVVSKMADDHTFILTLSTPWFAKYTSGDLLAIYPDDNTERLYSIGKVKRRVQLVVKRHENGLGSGYLNSLQTGDSFKARIVANHSFHLPKKPVVMVANGTGIAPFLGMFAHAGKRYDCRLYCGFRSNTTLTEHYRSVATAQMLKHHLKSFHMAFSREADSMYVMDLINRDAAFFASHLEAGGIIMLCGAIAMQQDVETVLETILASQNKQPLSHYKENGQLLADCY</sequence>
<feature type="transmembrane region" description="Helical" evidence="2">
    <location>
        <begin position="299"/>
        <end position="324"/>
    </location>
</feature>
<dbReference type="InterPro" id="IPR017927">
    <property type="entry name" value="FAD-bd_FR_type"/>
</dbReference>
<dbReference type="Pfam" id="PF00258">
    <property type="entry name" value="Flavodoxin_1"/>
    <property type="match status" value="1"/>
</dbReference>
<feature type="transmembrane region" description="Helical" evidence="2">
    <location>
        <begin position="130"/>
        <end position="151"/>
    </location>
</feature>
<dbReference type="AlphaFoldDB" id="A0A0M9VJL1"/>
<feature type="domain" description="FAD-binding FR-type" evidence="4">
    <location>
        <begin position="491"/>
        <end position="590"/>
    </location>
</feature>
<reference evidence="5 6" key="1">
    <citation type="submission" date="2015-08" db="EMBL/GenBank/DDBJ databases">
        <title>Whole genome sequence of Flavobacterium akiainvivens IK-1T, from decaying Wikstroemia oahuensis, an endemic Hawaiian shrub.</title>
        <authorList>
            <person name="Wan X."/>
            <person name="Hou S."/>
            <person name="Saito J."/>
            <person name="Donachie S."/>
        </authorList>
    </citation>
    <scope>NUCLEOTIDE SEQUENCE [LARGE SCALE GENOMIC DNA]</scope>
    <source>
        <strain evidence="5 6">IK-1</strain>
    </source>
</reference>
<dbReference type="GO" id="GO:0010181">
    <property type="term" value="F:FMN binding"/>
    <property type="evidence" value="ECO:0007669"/>
    <property type="project" value="InterPro"/>
</dbReference>
<keyword evidence="1" id="KW-0285">Flavoprotein</keyword>
<dbReference type="PANTHER" id="PTHR19384">
    <property type="entry name" value="NITRIC OXIDE SYNTHASE-RELATED"/>
    <property type="match status" value="1"/>
</dbReference>
<accession>A0A0M9VJL1</accession>
<dbReference type="EMBL" id="LIYD01000005">
    <property type="protein sequence ID" value="KOS07582.1"/>
    <property type="molecule type" value="Genomic_DNA"/>
</dbReference>
<dbReference type="Gene3D" id="3.40.50.360">
    <property type="match status" value="1"/>
</dbReference>
<evidence type="ECO:0000313" key="6">
    <source>
        <dbReference type="Proteomes" id="UP000037755"/>
    </source>
</evidence>
<organism evidence="5 6">
    <name type="scientific">Flavobacterium akiainvivens</name>
    <dbReference type="NCBI Taxonomy" id="1202724"/>
    <lineage>
        <taxon>Bacteria</taxon>
        <taxon>Pseudomonadati</taxon>
        <taxon>Bacteroidota</taxon>
        <taxon>Flavobacteriia</taxon>
        <taxon>Flavobacteriales</taxon>
        <taxon>Flavobacteriaceae</taxon>
        <taxon>Flavobacterium</taxon>
    </lineage>
</organism>
<dbReference type="OrthoDB" id="9789468at2"/>
<dbReference type="InterPro" id="IPR005625">
    <property type="entry name" value="PepSY-ass_TM"/>
</dbReference>
<dbReference type="GO" id="GO:0050660">
    <property type="term" value="F:flavin adenine dinucleotide binding"/>
    <property type="evidence" value="ECO:0007669"/>
    <property type="project" value="TreeGrafter"/>
</dbReference>
<evidence type="ECO:0000313" key="5">
    <source>
        <dbReference type="EMBL" id="KOS07582.1"/>
    </source>
</evidence>
<keyword evidence="6" id="KW-1185">Reference proteome</keyword>
<keyword evidence="2" id="KW-0472">Membrane</keyword>
<evidence type="ECO:0000259" key="3">
    <source>
        <dbReference type="PROSITE" id="PS50902"/>
    </source>
</evidence>
<keyword evidence="2" id="KW-1133">Transmembrane helix</keyword>
<comment type="caution">
    <text evidence="5">The sequence shown here is derived from an EMBL/GenBank/DDBJ whole genome shotgun (WGS) entry which is preliminary data.</text>
</comment>
<keyword evidence="2" id="KW-0812">Transmembrane</keyword>